<evidence type="ECO:0008006" key="4">
    <source>
        <dbReference type="Google" id="ProtNLM"/>
    </source>
</evidence>
<accession>A0A7J5U4P0</accession>
<dbReference type="PROSITE" id="PS51257">
    <property type="entry name" value="PROKAR_LIPOPROTEIN"/>
    <property type="match status" value="1"/>
</dbReference>
<proteinExistence type="predicted"/>
<dbReference type="RefSeq" id="WP_152122286.1">
    <property type="nucleotide sequence ID" value="NZ_WELI01000001.1"/>
</dbReference>
<keyword evidence="1" id="KW-0732">Signal</keyword>
<dbReference type="AlphaFoldDB" id="A0A7J5U4P0"/>
<dbReference type="Proteomes" id="UP000488299">
    <property type="component" value="Unassembled WGS sequence"/>
</dbReference>
<evidence type="ECO:0000256" key="1">
    <source>
        <dbReference type="SAM" id="SignalP"/>
    </source>
</evidence>
<feature type="chain" id="PRO_5029630483" description="Lipoprotein" evidence="1">
    <location>
        <begin position="18"/>
        <end position="185"/>
    </location>
</feature>
<protein>
    <recommendedName>
        <fullName evidence="4">Lipoprotein</fullName>
    </recommendedName>
</protein>
<evidence type="ECO:0000313" key="3">
    <source>
        <dbReference type="Proteomes" id="UP000488299"/>
    </source>
</evidence>
<comment type="caution">
    <text evidence="2">The sequence shown here is derived from an EMBL/GenBank/DDBJ whole genome shotgun (WGS) entry which is preliminary data.</text>
</comment>
<feature type="signal peptide" evidence="1">
    <location>
        <begin position="1"/>
        <end position="17"/>
    </location>
</feature>
<reference evidence="2 3" key="1">
    <citation type="submission" date="2019-10" db="EMBL/GenBank/DDBJ databases">
        <title>Rudanella paleaurantiibacter sp. nov., isolated from sludge.</title>
        <authorList>
            <person name="Xu S.Q."/>
        </authorList>
    </citation>
    <scope>NUCLEOTIDE SEQUENCE [LARGE SCALE GENOMIC DNA]</scope>
    <source>
        <strain evidence="2 3">HX-22-17</strain>
    </source>
</reference>
<keyword evidence="3" id="KW-1185">Reference proteome</keyword>
<evidence type="ECO:0000313" key="2">
    <source>
        <dbReference type="EMBL" id="KAB7732736.1"/>
    </source>
</evidence>
<name>A0A7J5U4P0_9BACT</name>
<sequence length="185" mass="20416">MKLLCCILFGLLVGACARNRALPGPPAPVDEAEYYSPGVSAADVSRRKLLPDPINGLGQTNDPNIRLTDIRQTSSYTVLYMTFSLGDPQGRDYTYSSATSEISIQSGAVLMPFNSLDTYKLVKATGIPVSPNTQTVRGHERVDFVLYFERLPDTVEQFAMFECKDTPTQTCWNITGMRLQNAPKP</sequence>
<organism evidence="2 3">
    <name type="scientific">Rudanella paleaurantiibacter</name>
    <dbReference type="NCBI Taxonomy" id="2614655"/>
    <lineage>
        <taxon>Bacteria</taxon>
        <taxon>Pseudomonadati</taxon>
        <taxon>Bacteroidota</taxon>
        <taxon>Cytophagia</taxon>
        <taxon>Cytophagales</taxon>
        <taxon>Cytophagaceae</taxon>
        <taxon>Rudanella</taxon>
    </lineage>
</organism>
<dbReference type="EMBL" id="WELI01000001">
    <property type="protein sequence ID" value="KAB7732736.1"/>
    <property type="molecule type" value="Genomic_DNA"/>
</dbReference>
<gene>
    <name evidence="2" type="ORF">F5984_01945</name>
</gene>